<protein>
    <submittedName>
        <fullName evidence="1">Uncharacterized protein</fullName>
    </submittedName>
</protein>
<comment type="caution">
    <text evidence="1">The sequence shown here is derived from an EMBL/GenBank/DDBJ whole genome shotgun (WGS) entry which is preliminary data.</text>
</comment>
<evidence type="ECO:0000313" key="2">
    <source>
        <dbReference type="Proteomes" id="UP001458946"/>
    </source>
</evidence>
<sequence>MPDVVEQFEGQLYQIELVVTRVFDDHPDLTDAQVDSVYEELSRRYRAEATAHEFKAGKLDGIRADLHAELLPITELLLGRPANMAPADPISAEDMRLCLNRLRSSIKRWSREGGRQGYLTYLSEYL</sequence>
<dbReference type="Proteomes" id="UP001458946">
    <property type="component" value="Unassembled WGS sequence"/>
</dbReference>
<gene>
    <name evidence="1" type="ORF">Dxin01_02831</name>
</gene>
<reference evidence="1 2" key="1">
    <citation type="submission" date="2024-02" db="EMBL/GenBank/DDBJ databases">
        <title>Deinococcus xinjiangensis NBRC 107630.</title>
        <authorList>
            <person name="Ichikawa N."/>
            <person name="Katano-Makiyama Y."/>
            <person name="Hidaka K."/>
        </authorList>
    </citation>
    <scope>NUCLEOTIDE SEQUENCE [LARGE SCALE GENOMIC DNA]</scope>
    <source>
        <strain evidence="1 2">NBRC 107630</strain>
    </source>
</reference>
<evidence type="ECO:0000313" key="1">
    <source>
        <dbReference type="EMBL" id="GAA5503082.1"/>
    </source>
</evidence>
<dbReference type="EMBL" id="BAABRN010000037">
    <property type="protein sequence ID" value="GAA5503082.1"/>
    <property type="molecule type" value="Genomic_DNA"/>
</dbReference>
<organism evidence="1 2">
    <name type="scientific">Deinococcus xinjiangensis</name>
    <dbReference type="NCBI Taxonomy" id="457454"/>
    <lineage>
        <taxon>Bacteria</taxon>
        <taxon>Thermotogati</taxon>
        <taxon>Deinococcota</taxon>
        <taxon>Deinococci</taxon>
        <taxon>Deinococcales</taxon>
        <taxon>Deinococcaceae</taxon>
        <taxon>Deinococcus</taxon>
    </lineage>
</organism>
<accession>A0ABP9VCX1</accession>
<name>A0ABP9VCX1_9DEIO</name>
<keyword evidence="2" id="KW-1185">Reference proteome</keyword>
<dbReference type="RefSeq" id="WP_353543055.1">
    <property type="nucleotide sequence ID" value="NZ_BAABRN010000037.1"/>
</dbReference>
<proteinExistence type="predicted"/>